<dbReference type="Proteomes" id="UP001232245">
    <property type="component" value="Unassembled WGS sequence"/>
</dbReference>
<evidence type="ECO:0000259" key="1">
    <source>
        <dbReference type="Pfam" id="PF08241"/>
    </source>
</evidence>
<reference evidence="2 3" key="1">
    <citation type="submission" date="2023-07" db="EMBL/GenBank/DDBJ databases">
        <title>Genomic Encyclopedia of Type Strains, Phase IV (KMG-IV): sequencing the most valuable type-strain genomes for metagenomic binning, comparative biology and taxonomic classification.</title>
        <authorList>
            <person name="Goeker M."/>
        </authorList>
    </citation>
    <scope>NUCLEOTIDE SEQUENCE [LARGE SCALE GENOMIC DNA]</scope>
    <source>
        <strain evidence="2 3">DSM 17723</strain>
    </source>
</reference>
<dbReference type="PANTHER" id="PTHR43460">
    <property type="entry name" value="METHYLTRANSFERASE"/>
    <property type="match status" value="1"/>
</dbReference>
<proteinExistence type="predicted"/>
<dbReference type="PANTHER" id="PTHR43460:SF1">
    <property type="entry name" value="METHYLTRANSFERASE TYPE 11 DOMAIN-CONTAINING PROTEIN"/>
    <property type="match status" value="1"/>
</dbReference>
<gene>
    <name evidence="2" type="ORF">J2S02_002648</name>
</gene>
<keyword evidence="2" id="KW-0830">Ubiquinone</keyword>
<accession>A0ABT9Z224</accession>
<protein>
    <submittedName>
        <fullName evidence="2">Ubiquinone/menaquinone biosynthesis C-methylase UbiE</fullName>
    </submittedName>
</protein>
<sequence length="247" mass="28346">MNDLDYGKFYDRVGKINGWDFSKINVLTEGVKWDYQQEILKRAHPTNLLLDIGSGGGENLVTLAASFAFIVGIDQSGGMIKTAQKNSMLANNKNIRFCQMSSSFLQFPHEFFDIVTCRHAPFHPEEVAKVLKKGGYFITQQVSEADKLNIKQAFHHQHKDINGRLQARYIDELKHAGFSIVRSDEYNATEYYQSPEDLLFLLKHTPIIPHFAEEKHHFKIFEEFLTNNTTSRGICTNSNRFLIIAKK</sequence>
<keyword evidence="3" id="KW-1185">Reference proteome</keyword>
<evidence type="ECO:0000313" key="2">
    <source>
        <dbReference type="EMBL" id="MDQ0226303.1"/>
    </source>
</evidence>
<evidence type="ECO:0000313" key="3">
    <source>
        <dbReference type="Proteomes" id="UP001232245"/>
    </source>
</evidence>
<dbReference type="InterPro" id="IPR029063">
    <property type="entry name" value="SAM-dependent_MTases_sf"/>
</dbReference>
<organism evidence="2 3">
    <name type="scientific">Metabacillus niabensis</name>
    <dbReference type="NCBI Taxonomy" id="324854"/>
    <lineage>
        <taxon>Bacteria</taxon>
        <taxon>Bacillati</taxon>
        <taxon>Bacillota</taxon>
        <taxon>Bacilli</taxon>
        <taxon>Bacillales</taxon>
        <taxon>Bacillaceae</taxon>
        <taxon>Metabacillus</taxon>
    </lineage>
</organism>
<dbReference type="CDD" id="cd02440">
    <property type="entry name" value="AdoMet_MTases"/>
    <property type="match status" value="1"/>
</dbReference>
<dbReference type="RefSeq" id="WP_174880851.1">
    <property type="nucleotide sequence ID" value="NZ_CADEPK010000267.1"/>
</dbReference>
<dbReference type="SUPFAM" id="SSF53335">
    <property type="entry name" value="S-adenosyl-L-methionine-dependent methyltransferases"/>
    <property type="match status" value="1"/>
</dbReference>
<dbReference type="EMBL" id="JAUSTZ010000004">
    <property type="protein sequence ID" value="MDQ0226303.1"/>
    <property type="molecule type" value="Genomic_DNA"/>
</dbReference>
<dbReference type="Gene3D" id="3.40.50.150">
    <property type="entry name" value="Vaccinia Virus protein VP39"/>
    <property type="match status" value="1"/>
</dbReference>
<feature type="domain" description="Methyltransferase type 11" evidence="1">
    <location>
        <begin position="50"/>
        <end position="138"/>
    </location>
</feature>
<name>A0ABT9Z224_9BACI</name>
<dbReference type="InterPro" id="IPR052939">
    <property type="entry name" value="23S_rRNA_MeTrnsfrase_RlmA"/>
</dbReference>
<dbReference type="InterPro" id="IPR013216">
    <property type="entry name" value="Methyltransf_11"/>
</dbReference>
<comment type="caution">
    <text evidence="2">The sequence shown here is derived from an EMBL/GenBank/DDBJ whole genome shotgun (WGS) entry which is preliminary data.</text>
</comment>
<dbReference type="Pfam" id="PF08241">
    <property type="entry name" value="Methyltransf_11"/>
    <property type="match status" value="1"/>
</dbReference>